<proteinExistence type="predicted"/>
<evidence type="ECO:0000313" key="1">
    <source>
        <dbReference type="EMBL" id="MBM7132265.1"/>
    </source>
</evidence>
<dbReference type="Proteomes" id="UP001430193">
    <property type="component" value="Unassembled WGS sequence"/>
</dbReference>
<name>A0ABS2KMS6_9GAMM</name>
<organism evidence="1 2">
    <name type="scientific">Dyella mobilis</name>
    <dbReference type="NCBI Taxonomy" id="1849582"/>
    <lineage>
        <taxon>Bacteria</taxon>
        <taxon>Pseudomonadati</taxon>
        <taxon>Pseudomonadota</taxon>
        <taxon>Gammaproteobacteria</taxon>
        <taxon>Lysobacterales</taxon>
        <taxon>Rhodanobacteraceae</taxon>
        <taxon>Dyella</taxon>
    </lineage>
</organism>
<accession>A0ABS2KMS6</accession>
<gene>
    <name evidence="1" type="ORF">ISS99_22265</name>
</gene>
<sequence length="51" mass="5347">MSEKAKSSVSLEEAASRLVLRELTDIEASDIFGGQKADWGRVTVGPATPAA</sequence>
<protein>
    <submittedName>
        <fullName evidence="1">Uncharacterized protein</fullName>
    </submittedName>
</protein>
<keyword evidence="2" id="KW-1185">Reference proteome</keyword>
<comment type="caution">
    <text evidence="1">The sequence shown here is derived from an EMBL/GenBank/DDBJ whole genome shotgun (WGS) entry which is preliminary data.</text>
</comment>
<dbReference type="RefSeq" id="WP_204633779.1">
    <property type="nucleotide sequence ID" value="NZ_BSOC01000001.1"/>
</dbReference>
<dbReference type="EMBL" id="JADIKF010000040">
    <property type="protein sequence ID" value="MBM7132265.1"/>
    <property type="molecule type" value="Genomic_DNA"/>
</dbReference>
<reference evidence="1" key="1">
    <citation type="submission" date="2020-10" db="EMBL/GenBank/DDBJ databases">
        <title>Phylogeny of dyella-like bacteria.</title>
        <authorList>
            <person name="Fu J."/>
        </authorList>
    </citation>
    <scope>NUCLEOTIDE SEQUENCE</scope>
    <source>
        <strain evidence="1">DHON07</strain>
    </source>
</reference>
<evidence type="ECO:0000313" key="2">
    <source>
        <dbReference type="Proteomes" id="UP001430193"/>
    </source>
</evidence>